<gene>
    <name evidence="6" type="ORF">ANME2D_00927</name>
</gene>
<feature type="transmembrane region" description="Helical" evidence="5">
    <location>
        <begin position="12"/>
        <end position="35"/>
    </location>
</feature>
<keyword evidence="6" id="KW-0808">Transferase</keyword>
<feature type="transmembrane region" description="Helical" evidence="5">
    <location>
        <begin position="47"/>
        <end position="65"/>
    </location>
</feature>
<keyword evidence="4 5" id="KW-0472">Membrane</keyword>
<sequence>MIVNKLSEIIKLFYTPYSIFSPVPFFAIIIFLLAYKSDDLLSSPIRSLTAGVIVSLLSSFASNIWNHTNDLEEDLAQGKKNALTQKIISHRSAVIISLLLYILSIISVVYISIGTARQAYIFFLIWALVTWWYSDKILLKRIFGFRLKTHYIGELITYSIAYPAYTLSIWLIYSNLNIEGIVLALAFLCFGISVVLIKDIKDISGDAKAGLRTFGVAFPPSKLFYFSCLFLLLYYIIILNSVAFNIFSRSILLVIIPFFYFIKNTFLHFNKKNWRIEAEDNKQIKSMVATTYASIILLGLGAFI</sequence>
<name>A0A062VB15_9EURY</name>
<evidence type="ECO:0000313" key="6">
    <source>
        <dbReference type="EMBL" id="KCZ72500.1"/>
    </source>
</evidence>
<feature type="transmembrane region" description="Helical" evidence="5">
    <location>
        <begin position="209"/>
        <end position="236"/>
    </location>
</feature>
<dbReference type="Pfam" id="PF01040">
    <property type="entry name" value="UbiA"/>
    <property type="match status" value="1"/>
</dbReference>
<dbReference type="EC" id="2.5.1.74" evidence="6"/>
<feature type="transmembrane region" description="Helical" evidence="5">
    <location>
        <begin position="283"/>
        <end position="303"/>
    </location>
</feature>
<dbReference type="GO" id="GO:0005886">
    <property type="term" value="C:plasma membrane"/>
    <property type="evidence" value="ECO:0007669"/>
    <property type="project" value="UniProtKB-SubCell"/>
</dbReference>
<dbReference type="EC" id="2.5.1.-" evidence="6"/>
<protein>
    <submittedName>
        <fullName evidence="6">4-hydroxybenzoate polyprenyltransferase-like prenyltransferase</fullName>
        <ecNumber evidence="6">2.5.1.-</ecNumber>
        <ecNumber evidence="6">2.5.1.74</ecNumber>
    </submittedName>
</protein>
<dbReference type="Proteomes" id="UP000027153">
    <property type="component" value="Unassembled WGS sequence"/>
</dbReference>
<dbReference type="InterPro" id="IPR000537">
    <property type="entry name" value="UbiA_prenyltransferase"/>
</dbReference>
<keyword evidence="3 5" id="KW-1133">Transmembrane helix</keyword>
<evidence type="ECO:0000256" key="1">
    <source>
        <dbReference type="ARBA" id="ARBA00004651"/>
    </source>
</evidence>
<dbReference type="OrthoDB" id="293340at2157"/>
<keyword evidence="7" id="KW-1185">Reference proteome</keyword>
<feature type="transmembrane region" description="Helical" evidence="5">
    <location>
        <begin position="93"/>
        <end position="113"/>
    </location>
</feature>
<dbReference type="GO" id="GO:0046428">
    <property type="term" value="F:1,4-dihydroxy-2-naphthoate polyprenyltransferase activity"/>
    <property type="evidence" value="ECO:0007669"/>
    <property type="project" value="UniProtKB-EC"/>
</dbReference>
<keyword evidence="2 5" id="KW-0812">Transmembrane</keyword>
<comment type="subcellular location">
    <subcellularLocation>
        <location evidence="1">Cell membrane</location>
        <topology evidence="1">Multi-pass membrane protein</topology>
    </subcellularLocation>
</comment>
<feature type="transmembrane region" description="Helical" evidence="5">
    <location>
        <begin position="119"/>
        <end position="139"/>
    </location>
</feature>
<comment type="caution">
    <text evidence="6">The sequence shown here is derived from an EMBL/GenBank/DDBJ whole genome shotgun (WGS) entry which is preliminary data.</text>
</comment>
<reference evidence="6 7" key="1">
    <citation type="journal article" date="2013" name="Nature">
        <title>Anaerobic oxidation of methane coupled to nitrate reduction in a novel archaeal lineage.</title>
        <authorList>
            <person name="Haroon M.F."/>
            <person name="Hu S."/>
            <person name="Shi Y."/>
            <person name="Imelfort M."/>
            <person name="Keller J."/>
            <person name="Hugenholtz P."/>
            <person name="Yuan Z."/>
            <person name="Tyson G.W."/>
        </authorList>
    </citation>
    <scope>NUCLEOTIDE SEQUENCE [LARGE SCALE GENOMIC DNA]</scope>
    <source>
        <strain evidence="6 7">ANME-2d</strain>
    </source>
</reference>
<evidence type="ECO:0000256" key="5">
    <source>
        <dbReference type="SAM" id="Phobius"/>
    </source>
</evidence>
<accession>A0A062VB15</accession>
<proteinExistence type="predicted"/>
<evidence type="ECO:0000256" key="3">
    <source>
        <dbReference type="ARBA" id="ARBA00022989"/>
    </source>
</evidence>
<evidence type="ECO:0000256" key="4">
    <source>
        <dbReference type="ARBA" id="ARBA00023136"/>
    </source>
</evidence>
<organism evidence="6 7">
    <name type="scientific">Candidatus Methanoperedens nitratireducens</name>
    <dbReference type="NCBI Taxonomy" id="1392998"/>
    <lineage>
        <taxon>Archaea</taxon>
        <taxon>Methanobacteriati</taxon>
        <taxon>Methanobacteriota</taxon>
        <taxon>Stenosarchaea group</taxon>
        <taxon>Methanomicrobia</taxon>
        <taxon>Methanosarcinales</taxon>
        <taxon>ANME-2 cluster</taxon>
        <taxon>Candidatus Methanoperedentaceae</taxon>
        <taxon>Candidatus Methanoperedens</taxon>
    </lineage>
</organism>
<dbReference type="InterPro" id="IPR044878">
    <property type="entry name" value="UbiA_sf"/>
</dbReference>
<dbReference type="Gene3D" id="1.10.357.140">
    <property type="entry name" value="UbiA prenyltransferase"/>
    <property type="match status" value="1"/>
</dbReference>
<dbReference type="AlphaFoldDB" id="A0A062VB15"/>
<dbReference type="EMBL" id="JMIY01000002">
    <property type="protein sequence ID" value="KCZ72500.1"/>
    <property type="molecule type" value="Genomic_DNA"/>
</dbReference>
<feature type="transmembrane region" description="Helical" evidence="5">
    <location>
        <begin position="151"/>
        <end position="172"/>
    </location>
</feature>
<feature type="transmembrane region" description="Helical" evidence="5">
    <location>
        <begin position="242"/>
        <end position="262"/>
    </location>
</feature>
<evidence type="ECO:0000256" key="2">
    <source>
        <dbReference type="ARBA" id="ARBA00022692"/>
    </source>
</evidence>
<feature type="transmembrane region" description="Helical" evidence="5">
    <location>
        <begin position="178"/>
        <end position="197"/>
    </location>
</feature>
<evidence type="ECO:0000313" key="7">
    <source>
        <dbReference type="Proteomes" id="UP000027153"/>
    </source>
</evidence>